<reference evidence="2" key="1">
    <citation type="submission" date="2022-11" db="EMBL/GenBank/DDBJ databases">
        <title>Chromosomal genome sequence assembly and mating type (MAT) locus characterization of the leprose asexual lichenized fungus Lepraria neglecta (Nyl.) Erichsen.</title>
        <authorList>
            <person name="Allen J.L."/>
            <person name="Pfeffer B."/>
        </authorList>
    </citation>
    <scope>NUCLEOTIDE SEQUENCE</scope>
    <source>
        <strain evidence="2">Allen 5258</strain>
    </source>
</reference>
<feature type="compositionally biased region" description="Basic and acidic residues" evidence="1">
    <location>
        <begin position="152"/>
        <end position="165"/>
    </location>
</feature>
<feature type="region of interest" description="Disordered" evidence="1">
    <location>
        <begin position="134"/>
        <end position="198"/>
    </location>
</feature>
<evidence type="ECO:0000313" key="3">
    <source>
        <dbReference type="Proteomes" id="UP001276659"/>
    </source>
</evidence>
<dbReference type="EMBL" id="JASNWA010000008">
    <property type="protein sequence ID" value="KAK3171978.1"/>
    <property type="molecule type" value="Genomic_DNA"/>
</dbReference>
<comment type="caution">
    <text evidence="2">The sequence shown here is derived from an EMBL/GenBank/DDBJ whole genome shotgun (WGS) entry which is preliminary data.</text>
</comment>
<evidence type="ECO:0000256" key="1">
    <source>
        <dbReference type="SAM" id="MobiDB-lite"/>
    </source>
</evidence>
<proteinExistence type="predicted"/>
<feature type="compositionally biased region" description="Basic and acidic residues" evidence="1">
    <location>
        <begin position="187"/>
        <end position="198"/>
    </location>
</feature>
<organism evidence="2 3">
    <name type="scientific">Lepraria neglecta</name>
    <dbReference type="NCBI Taxonomy" id="209136"/>
    <lineage>
        <taxon>Eukaryota</taxon>
        <taxon>Fungi</taxon>
        <taxon>Dikarya</taxon>
        <taxon>Ascomycota</taxon>
        <taxon>Pezizomycotina</taxon>
        <taxon>Lecanoromycetes</taxon>
        <taxon>OSLEUM clade</taxon>
        <taxon>Lecanoromycetidae</taxon>
        <taxon>Lecanorales</taxon>
        <taxon>Lecanorineae</taxon>
        <taxon>Stereocaulaceae</taxon>
        <taxon>Lepraria</taxon>
    </lineage>
</organism>
<dbReference type="AlphaFoldDB" id="A0AAD9Z6W7"/>
<name>A0AAD9Z6W7_9LECA</name>
<protein>
    <submittedName>
        <fullName evidence="2">Uncharacterized protein</fullName>
    </submittedName>
</protein>
<accession>A0AAD9Z6W7</accession>
<dbReference type="Proteomes" id="UP001276659">
    <property type="component" value="Unassembled WGS sequence"/>
</dbReference>
<sequence length="198" mass="22605">MTLSYDNETFSDYEAQIAYALKLYVKPSDIYTLSDETIGHVIGFMRGDSMKSKRSAPIWKQLRGQRYTIEPRTAQMTSDAVRNQTSDDALRQVRLAIRFGPRDSVTKNGSTRAKLRLGILDFKLVRFMLSNHYPENSTAASGNGGGKKKALSKAEKKKATQEKRRLFSSRLLRRSEGKRRHSGNKVIKVDQDRQKEKE</sequence>
<gene>
    <name evidence="2" type="ORF">OEA41_004062</name>
</gene>
<evidence type="ECO:0000313" key="2">
    <source>
        <dbReference type="EMBL" id="KAK3171978.1"/>
    </source>
</evidence>
<keyword evidence="3" id="KW-1185">Reference proteome</keyword>